<dbReference type="InterPro" id="IPR051599">
    <property type="entry name" value="Cell_Envelope_Assoc"/>
</dbReference>
<reference evidence="2 3" key="1">
    <citation type="submission" date="2019-03" db="EMBL/GenBank/DDBJ databases">
        <title>Draft Genome Sequence of Duganella callidus sp. nov., a Novel Duganella Species Isolated from Cultivated Soil.</title>
        <authorList>
            <person name="Raths R."/>
            <person name="Peta V."/>
            <person name="Bucking H."/>
        </authorList>
    </citation>
    <scope>NUCLEOTIDE SEQUENCE [LARGE SCALE GENOMIC DNA]</scope>
    <source>
        <strain evidence="2 3">DN04</strain>
    </source>
</reference>
<dbReference type="Gene3D" id="3.40.50.620">
    <property type="entry name" value="HUPs"/>
    <property type="match status" value="1"/>
</dbReference>
<dbReference type="CDD" id="cd06259">
    <property type="entry name" value="YdcF-like"/>
    <property type="match status" value="1"/>
</dbReference>
<comment type="caution">
    <text evidence="2">The sequence shown here is derived from an EMBL/GenBank/DDBJ whole genome shotgun (WGS) entry which is preliminary data.</text>
</comment>
<evidence type="ECO:0000259" key="1">
    <source>
        <dbReference type="Pfam" id="PF02698"/>
    </source>
</evidence>
<dbReference type="EMBL" id="SPVG01000028">
    <property type="protein sequence ID" value="TFW29942.1"/>
    <property type="molecule type" value="Genomic_DNA"/>
</dbReference>
<protein>
    <submittedName>
        <fullName evidence="2">YdcF family protein</fullName>
    </submittedName>
</protein>
<dbReference type="Pfam" id="PF02698">
    <property type="entry name" value="DUF218"/>
    <property type="match status" value="1"/>
</dbReference>
<dbReference type="GO" id="GO:0005886">
    <property type="term" value="C:plasma membrane"/>
    <property type="evidence" value="ECO:0007669"/>
    <property type="project" value="TreeGrafter"/>
</dbReference>
<keyword evidence="3" id="KW-1185">Reference proteome</keyword>
<sequence>MAIYLIIFGAAVRADGSASPSLARRVDGAWRYALAQPGAVRFLATGGVGRHGPAEALVMRDLLLARGCDEQLILLETQAGDTLESVVRCERILAGLTDIELVAVCTSGYHQYRCALLLRLLGYRVALPAMPADRPFLGGFTWGRYVAKECLALPYDVLLLLLFKLGRGLRRR</sequence>
<dbReference type="OrthoDB" id="9782395at2"/>
<dbReference type="GO" id="GO:0043164">
    <property type="term" value="P:Gram-negative-bacterium-type cell wall biogenesis"/>
    <property type="evidence" value="ECO:0007669"/>
    <property type="project" value="TreeGrafter"/>
</dbReference>
<evidence type="ECO:0000313" key="3">
    <source>
        <dbReference type="Proteomes" id="UP000297729"/>
    </source>
</evidence>
<evidence type="ECO:0000313" key="2">
    <source>
        <dbReference type="EMBL" id="TFW29942.1"/>
    </source>
</evidence>
<gene>
    <name evidence="2" type="ORF">E4L98_03015</name>
</gene>
<name>A0A4Y9ST18_9BURK</name>
<dbReference type="AlphaFoldDB" id="A0A4Y9ST18"/>
<dbReference type="GO" id="GO:0000270">
    <property type="term" value="P:peptidoglycan metabolic process"/>
    <property type="evidence" value="ECO:0007669"/>
    <property type="project" value="TreeGrafter"/>
</dbReference>
<dbReference type="RefSeq" id="WP_135200091.1">
    <property type="nucleotide sequence ID" value="NZ_SPVG01000028.1"/>
</dbReference>
<accession>A0A4Y9ST18</accession>
<dbReference type="PANTHER" id="PTHR30336">
    <property type="entry name" value="INNER MEMBRANE PROTEIN, PROBABLE PERMEASE"/>
    <property type="match status" value="1"/>
</dbReference>
<organism evidence="2 3">
    <name type="scientific">Duganella callida</name>
    <dbReference type="NCBI Taxonomy" id="2561932"/>
    <lineage>
        <taxon>Bacteria</taxon>
        <taxon>Pseudomonadati</taxon>
        <taxon>Pseudomonadota</taxon>
        <taxon>Betaproteobacteria</taxon>
        <taxon>Burkholderiales</taxon>
        <taxon>Oxalobacteraceae</taxon>
        <taxon>Telluria group</taxon>
        <taxon>Duganella</taxon>
    </lineage>
</organism>
<dbReference type="PANTHER" id="PTHR30336:SF4">
    <property type="entry name" value="ENVELOPE BIOGENESIS FACTOR ELYC"/>
    <property type="match status" value="1"/>
</dbReference>
<dbReference type="Proteomes" id="UP000297729">
    <property type="component" value="Unassembled WGS sequence"/>
</dbReference>
<dbReference type="InterPro" id="IPR014729">
    <property type="entry name" value="Rossmann-like_a/b/a_fold"/>
</dbReference>
<dbReference type="InterPro" id="IPR003848">
    <property type="entry name" value="DUF218"/>
</dbReference>
<proteinExistence type="predicted"/>
<feature type="domain" description="DUF218" evidence="1">
    <location>
        <begin position="5"/>
        <end position="129"/>
    </location>
</feature>